<accession>A0A345UMM6</accession>
<dbReference type="SUPFAM" id="SSF88713">
    <property type="entry name" value="Glycoside hydrolase/deacetylase"/>
    <property type="match status" value="1"/>
</dbReference>
<dbReference type="InterPro" id="IPR011330">
    <property type="entry name" value="Glyco_hydro/deAcase_b/a-brl"/>
</dbReference>
<dbReference type="Proteomes" id="UP000254808">
    <property type="component" value="Chromosome"/>
</dbReference>
<evidence type="ECO:0000313" key="2">
    <source>
        <dbReference type="Proteomes" id="UP000254808"/>
    </source>
</evidence>
<dbReference type="AlphaFoldDB" id="A0A345UMM6"/>
<keyword evidence="2" id="KW-1185">Reference proteome</keyword>
<dbReference type="OrthoDB" id="1016932at2"/>
<dbReference type="RefSeq" id="WP_114984886.1">
    <property type="nucleotide sequence ID" value="NZ_CP027806.1"/>
</dbReference>
<dbReference type="EMBL" id="CP027806">
    <property type="protein sequence ID" value="AXJ01728.1"/>
    <property type="molecule type" value="Genomic_DNA"/>
</dbReference>
<name>A0A345UMM6_9BACT</name>
<organism evidence="1 2">
    <name type="scientific">Cyclonatronum proteinivorum</name>
    <dbReference type="NCBI Taxonomy" id="1457365"/>
    <lineage>
        <taxon>Bacteria</taxon>
        <taxon>Pseudomonadati</taxon>
        <taxon>Balneolota</taxon>
        <taxon>Balneolia</taxon>
        <taxon>Balneolales</taxon>
        <taxon>Cyclonatronaceae</taxon>
        <taxon>Cyclonatronum</taxon>
    </lineage>
</organism>
<evidence type="ECO:0000313" key="1">
    <source>
        <dbReference type="EMBL" id="AXJ01728.1"/>
    </source>
</evidence>
<dbReference type="KEGG" id="cprv:CYPRO_2486"/>
<proteinExistence type="predicted"/>
<evidence type="ECO:0008006" key="3">
    <source>
        <dbReference type="Google" id="ProtNLM"/>
    </source>
</evidence>
<reference evidence="1 2" key="1">
    <citation type="submission" date="2018-03" db="EMBL/GenBank/DDBJ databases">
        <title>Phenotypic and genomic properties of Cyclonatronum proteinivorum gen. nov., sp. nov., a haloalkaliphilic bacteroidete from soda lakes possessing Na+-translocating rhodopsin.</title>
        <authorList>
            <person name="Toshchakov S.V."/>
            <person name="Korzhenkov A."/>
            <person name="Samarov N.I."/>
            <person name="Kublanov I.V."/>
            <person name="Muntyan M.S."/>
            <person name="Sorokin D.Y."/>
        </authorList>
    </citation>
    <scope>NUCLEOTIDE SEQUENCE [LARGE SCALE GENOMIC DNA]</scope>
    <source>
        <strain evidence="1 2">Omega</strain>
    </source>
</reference>
<gene>
    <name evidence="1" type="ORF">CYPRO_2486</name>
</gene>
<sequence length="263" mass="30334">MEFTFEAYETALKTALSRFEHILTAIAFVSADAGALENRSVLILRHDCERDLRKALRMAELEQRLGICATYYIRVHSEYYNLMQAEERQLLRQIADMGHEVSLHYEPQFYHGEHQSLIEGIERDRAVLRDILGPDAALTTMSPHQPTLRTPDFEALARSGIVDVYTHPRFKDLSYYSDSGMKWREKTLQQAAETEVRCQFLIHPDFWNTVHTDWFTNLDQRVEACIGALQQTAAHEKEVCRNYLKNRAAHDAAFKSKVGASRA</sequence>
<dbReference type="GO" id="GO:0005975">
    <property type="term" value="P:carbohydrate metabolic process"/>
    <property type="evidence" value="ECO:0007669"/>
    <property type="project" value="InterPro"/>
</dbReference>
<protein>
    <recommendedName>
        <fullName evidence="3">Polysaccharide deacetylase</fullName>
    </recommendedName>
</protein>